<dbReference type="OMA" id="CQFPVEA"/>
<keyword evidence="2" id="KW-1185">Reference proteome</keyword>
<name>A0A2K5MVL1_CERAT</name>
<sequence length="115" mass="12458">MARPGNPCQFPVEARLESWVPVWWKLGEPRTGLAPLPWQTLPLPLALDVFAGVFSLAQVWVGGAHRKLSLLLPKLECLQRAVGGGAGALDLETANVSSMWNPYVCVCVVSPRPVT</sequence>
<reference evidence="1" key="1">
    <citation type="submission" date="2025-08" db="UniProtKB">
        <authorList>
            <consortium name="Ensembl"/>
        </authorList>
    </citation>
    <scope>IDENTIFICATION</scope>
</reference>
<proteinExistence type="predicted"/>
<organism evidence="1 2">
    <name type="scientific">Cercocebus atys</name>
    <name type="common">Sooty mangabey</name>
    <name type="synonym">Cercocebus torquatus atys</name>
    <dbReference type="NCBI Taxonomy" id="9531"/>
    <lineage>
        <taxon>Eukaryota</taxon>
        <taxon>Metazoa</taxon>
        <taxon>Chordata</taxon>
        <taxon>Craniata</taxon>
        <taxon>Vertebrata</taxon>
        <taxon>Euteleostomi</taxon>
        <taxon>Mammalia</taxon>
        <taxon>Eutheria</taxon>
        <taxon>Euarchontoglires</taxon>
        <taxon>Primates</taxon>
        <taxon>Haplorrhini</taxon>
        <taxon>Catarrhini</taxon>
        <taxon>Cercopithecidae</taxon>
        <taxon>Cercopithecinae</taxon>
        <taxon>Cercocebus</taxon>
    </lineage>
</organism>
<dbReference type="Proteomes" id="UP000233060">
    <property type="component" value="Unassembled WGS sequence"/>
</dbReference>
<dbReference type="AlphaFoldDB" id="A0A2K5MVL1"/>
<accession>A0A2K5MVL1</accession>
<dbReference type="GeneTree" id="ENSGT00910000147997"/>
<reference evidence="1" key="2">
    <citation type="submission" date="2025-09" db="UniProtKB">
        <authorList>
            <consortium name="Ensembl"/>
        </authorList>
    </citation>
    <scope>IDENTIFICATION</scope>
</reference>
<dbReference type="Ensembl" id="ENSCATT00000053529.1">
    <property type="protein sequence ID" value="ENSCATP00000029273.1"/>
    <property type="gene ID" value="ENSCATG00000037889.1"/>
</dbReference>
<protein>
    <submittedName>
        <fullName evidence="1">Uncharacterized protein</fullName>
    </submittedName>
</protein>
<evidence type="ECO:0000313" key="1">
    <source>
        <dbReference type="Ensembl" id="ENSCATP00000029273.1"/>
    </source>
</evidence>
<evidence type="ECO:0000313" key="2">
    <source>
        <dbReference type="Proteomes" id="UP000233060"/>
    </source>
</evidence>